<protein>
    <submittedName>
        <fullName evidence="2">Uncharacterized protein</fullName>
    </submittedName>
</protein>
<feature type="non-terminal residue" evidence="2">
    <location>
        <position position="224"/>
    </location>
</feature>
<comment type="caution">
    <text evidence="2">The sequence shown here is derived from an EMBL/GenBank/DDBJ whole genome shotgun (WGS) entry which is preliminary data.</text>
</comment>
<feature type="compositionally biased region" description="Low complexity" evidence="1">
    <location>
        <begin position="121"/>
        <end position="133"/>
    </location>
</feature>
<feature type="region of interest" description="Disordered" evidence="1">
    <location>
        <begin position="1"/>
        <end position="32"/>
    </location>
</feature>
<feature type="non-terminal residue" evidence="2">
    <location>
        <position position="1"/>
    </location>
</feature>
<evidence type="ECO:0000256" key="1">
    <source>
        <dbReference type="SAM" id="MobiDB-lite"/>
    </source>
</evidence>
<gene>
    <name evidence="2" type="ORF">HID58_077438</name>
</gene>
<keyword evidence="3" id="KW-1185">Reference proteome</keyword>
<feature type="compositionally biased region" description="Low complexity" evidence="1">
    <location>
        <begin position="68"/>
        <end position="79"/>
    </location>
</feature>
<feature type="region of interest" description="Disordered" evidence="1">
    <location>
        <begin position="68"/>
        <end position="147"/>
    </location>
</feature>
<dbReference type="EMBL" id="JAGKQM010000017">
    <property type="protein sequence ID" value="KAH0870416.1"/>
    <property type="molecule type" value="Genomic_DNA"/>
</dbReference>
<feature type="compositionally biased region" description="Pro residues" evidence="1">
    <location>
        <begin position="134"/>
        <end position="143"/>
    </location>
</feature>
<reference evidence="2 3" key="1">
    <citation type="submission" date="2021-05" db="EMBL/GenBank/DDBJ databases">
        <title>Genome Assembly of Synthetic Allotetraploid Brassica napus Reveals Homoeologous Exchanges between Subgenomes.</title>
        <authorList>
            <person name="Davis J.T."/>
        </authorList>
    </citation>
    <scope>NUCLEOTIDE SEQUENCE [LARGE SCALE GENOMIC DNA]</scope>
    <source>
        <strain evidence="3">cv. Da-Ae</strain>
        <tissue evidence="2">Seedling</tissue>
    </source>
</reference>
<evidence type="ECO:0000313" key="3">
    <source>
        <dbReference type="Proteomes" id="UP000824890"/>
    </source>
</evidence>
<proteinExistence type="predicted"/>
<name>A0ABQ7YT85_BRANA</name>
<accession>A0ABQ7YT85</accession>
<sequence>PSHFPPLGTIPPSRKSPVKPSPSFVSQSPTKHTVVQVVSSAVNSHPPSNSASAASLLSSYFNPPINLSNFNSRSVNSSNATNCPKKSQEWTLVKGKSTSSPKKTSNDSSDTTLQHPPPAITTLLSPNSTSTTTPYPPDPPIACPQPSSMLVDNPPLPSLLEEKTLNICDSEMDDAPGPLPPDFILALPAPHTSRPIIPTLPSSTSKLVTPVTSTSFNPFIPTST</sequence>
<feature type="compositionally biased region" description="Low complexity" evidence="1">
    <location>
        <begin position="94"/>
        <end position="112"/>
    </location>
</feature>
<dbReference type="Proteomes" id="UP000824890">
    <property type="component" value="Unassembled WGS sequence"/>
</dbReference>
<evidence type="ECO:0000313" key="2">
    <source>
        <dbReference type="EMBL" id="KAH0870416.1"/>
    </source>
</evidence>
<organism evidence="2 3">
    <name type="scientific">Brassica napus</name>
    <name type="common">Rape</name>
    <dbReference type="NCBI Taxonomy" id="3708"/>
    <lineage>
        <taxon>Eukaryota</taxon>
        <taxon>Viridiplantae</taxon>
        <taxon>Streptophyta</taxon>
        <taxon>Embryophyta</taxon>
        <taxon>Tracheophyta</taxon>
        <taxon>Spermatophyta</taxon>
        <taxon>Magnoliopsida</taxon>
        <taxon>eudicotyledons</taxon>
        <taxon>Gunneridae</taxon>
        <taxon>Pentapetalae</taxon>
        <taxon>rosids</taxon>
        <taxon>malvids</taxon>
        <taxon>Brassicales</taxon>
        <taxon>Brassicaceae</taxon>
        <taxon>Brassiceae</taxon>
        <taxon>Brassica</taxon>
    </lineage>
</organism>